<dbReference type="Gene3D" id="3.20.20.190">
    <property type="entry name" value="Phosphatidylinositol (PI) phosphodiesterase"/>
    <property type="match status" value="1"/>
</dbReference>
<dbReference type="CDD" id="cd08566">
    <property type="entry name" value="GDPD_AtGDE_like"/>
    <property type="match status" value="1"/>
</dbReference>
<evidence type="ECO:0000259" key="1">
    <source>
        <dbReference type="PROSITE" id="PS51704"/>
    </source>
</evidence>
<reference evidence="3" key="1">
    <citation type="journal article" date="2019" name="Int. J. Syst. Evol. Microbiol.">
        <title>The Global Catalogue of Microorganisms (GCM) 10K type strain sequencing project: providing services to taxonomists for standard genome sequencing and annotation.</title>
        <authorList>
            <consortium name="The Broad Institute Genomics Platform"/>
            <consortium name="The Broad Institute Genome Sequencing Center for Infectious Disease"/>
            <person name="Wu L."/>
            <person name="Ma J."/>
        </authorList>
    </citation>
    <scope>NUCLEOTIDE SEQUENCE [LARGE SCALE GENOMIC DNA]</scope>
    <source>
        <strain evidence="3">JCM 16704</strain>
    </source>
</reference>
<evidence type="ECO:0000313" key="3">
    <source>
        <dbReference type="Proteomes" id="UP001500101"/>
    </source>
</evidence>
<dbReference type="PROSITE" id="PS51257">
    <property type="entry name" value="PROKAR_LIPOPROTEIN"/>
    <property type="match status" value="1"/>
</dbReference>
<protein>
    <submittedName>
        <fullName evidence="2">Glycerophosphodiester phosphodiesterase family protein</fullName>
    </submittedName>
</protein>
<dbReference type="SUPFAM" id="SSF51695">
    <property type="entry name" value="PLC-like phosphodiesterases"/>
    <property type="match status" value="1"/>
</dbReference>
<evidence type="ECO:0000313" key="2">
    <source>
        <dbReference type="EMBL" id="GAA4135674.1"/>
    </source>
</evidence>
<dbReference type="RefSeq" id="WP_344673493.1">
    <property type="nucleotide sequence ID" value="NZ_BAAAZI010000006.1"/>
</dbReference>
<dbReference type="PANTHER" id="PTHR46320:SF1">
    <property type="entry name" value="GLYCEROPHOSPHODIESTER PHOSPHODIESTERASE 1"/>
    <property type="match status" value="1"/>
</dbReference>
<dbReference type="PROSITE" id="PS51704">
    <property type="entry name" value="GP_PDE"/>
    <property type="match status" value="1"/>
</dbReference>
<sequence>MKPFTLLRTGLRYTLVILATTVLFSCFRGGPSEVAEEGLAISPKFKIESVDELYQFLTYGEGSVPLVSAHRGGPHPGYPENCLATMVEVAKEMPAIMEVDIAMTKDSVLVLMHDETLNRTTTGKGKLANKTWEQLQELHLKDNGSTITDFRIPTLLDVLKWGKGRVIYTLDVKRDVPYELVLKAVREAQAEANSIIITYTANQAAAVSRLAPDIMISATIKNQDDLTRLNDLGIPDNRLIAFVGTREPQPELYSLLRQHGIKSILGTIGNLDKSADKAGYQRYAEFIDRGADVLSTDRPFEAWKALSFYINKRNLQSPFIL</sequence>
<comment type="caution">
    <text evidence="2">The sequence shown here is derived from an EMBL/GenBank/DDBJ whole genome shotgun (WGS) entry which is preliminary data.</text>
</comment>
<dbReference type="PANTHER" id="PTHR46320">
    <property type="entry name" value="GLYCEROPHOSPHODIESTER PHOSPHODIESTERASE 1"/>
    <property type="match status" value="1"/>
</dbReference>
<keyword evidence="3" id="KW-1185">Reference proteome</keyword>
<dbReference type="Pfam" id="PF03009">
    <property type="entry name" value="GDPD"/>
    <property type="match status" value="1"/>
</dbReference>
<name>A0ABP7YFV8_9SPHI</name>
<organism evidence="2 3">
    <name type="scientific">Sphingobacterium kyonggiense</name>
    <dbReference type="NCBI Taxonomy" id="714075"/>
    <lineage>
        <taxon>Bacteria</taxon>
        <taxon>Pseudomonadati</taxon>
        <taxon>Bacteroidota</taxon>
        <taxon>Sphingobacteriia</taxon>
        <taxon>Sphingobacteriales</taxon>
        <taxon>Sphingobacteriaceae</taxon>
        <taxon>Sphingobacterium</taxon>
    </lineage>
</organism>
<dbReference type="InterPro" id="IPR017946">
    <property type="entry name" value="PLC-like_Pdiesterase_TIM-brl"/>
</dbReference>
<feature type="domain" description="GP-PDE" evidence="1">
    <location>
        <begin position="65"/>
        <end position="306"/>
    </location>
</feature>
<dbReference type="Proteomes" id="UP001500101">
    <property type="component" value="Unassembled WGS sequence"/>
</dbReference>
<dbReference type="InterPro" id="IPR030395">
    <property type="entry name" value="GP_PDE_dom"/>
</dbReference>
<proteinExistence type="predicted"/>
<gene>
    <name evidence="2" type="ORF">GCM10022216_09770</name>
</gene>
<dbReference type="EMBL" id="BAAAZI010000006">
    <property type="protein sequence ID" value="GAA4135674.1"/>
    <property type="molecule type" value="Genomic_DNA"/>
</dbReference>
<accession>A0ABP7YFV8</accession>